<sequence length="131" mass="14481">MSTKTMRLPPRRVSMPTVATNVKRKQRDDSVLQHPNHLLAGYLAHEFLTRETLFGQPFDPPPPPPPPPPPQTDSAPAPTKRSRADDVESKPDNRQRYAEVASLLKTDGAHIPGIVNPTPPSSVVSYRCDVM</sequence>
<dbReference type="PANTHER" id="PTHR34657">
    <property type="entry name" value="EMBRYO SAC DEVELOPMENT ARREST 6"/>
    <property type="match status" value="1"/>
</dbReference>
<protein>
    <submittedName>
        <fullName evidence="2">Uncharacterized protein</fullName>
    </submittedName>
</protein>
<feature type="compositionally biased region" description="Pro residues" evidence="1">
    <location>
        <begin position="58"/>
        <end position="71"/>
    </location>
</feature>
<dbReference type="Proteomes" id="UP001472677">
    <property type="component" value="Unassembled WGS sequence"/>
</dbReference>
<proteinExistence type="predicted"/>
<keyword evidence="3" id="KW-1185">Reference proteome</keyword>
<evidence type="ECO:0000313" key="2">
    <source>
        <dbReference type="EMBL" id="KAK8565269.1"/>
    </source>
</evidence>
<evidence type="ECO:0000313" key="3">
    <source>
        <dbReference type="Proteomes" id="UP001472677"/>
    </source>
</evidence>
<accession>A0ABR2ETB3</accession>
<feature type="region of interest" description="Disordered" evidence="1">
    <location>
        <begin position="1"/>
        <end position="33"/>
    </location>
</feature>
<organism evidence="2 3">
    <name type="scientific">Hibiscus sabdariffa</name>
    <name type="common">roselle</name>
    <dbReference type="NCBI Taxonomy" id="183260"/>
    <lineage>
        <taxon>Eukaryota</taxon>
        <taxon>Viridiplantae</taxon>
        <taxon>Streptophyta</taxon>
        <taxon>Embryophyta</taxon>
        <taxon>Tracheophyta</taxon>
        <taxon>Spermatophyta</taxon>
        <taxon>Magnoliopsida</taxon>
        <taxon>eudicotyledons</taxon>
        <taxon>Gunneridae</taxon>
        <taxon>Pentapetalae</taxon>
        <taxon>rosids</taxon>
        <taxon>malvids</taxon>
        <taxon>Malvales</taxon>
        <taxon>Malvaceae</taxon>
        <taxon>Malvoideae</taxon>
        <taxon>Hibiscus</taxon>
    </lineage>
</organism>
<name>A0ABR2ETB3_9ROSI</name>
<dbReference type="EMBL" id="JBBPBM010000010">
    <property type="protein sequence ID" value="KAK8565269.1"/>
    <property type="molecule type" value="Genomic_DNA"/>
</dbReference>
<dbReference type="PANTHER" id="PTHR34657:SF4">
    <property type="entry name" value="EMBRYO SAC DEVELOPMENT ARREST 6"/>
    <property type="match status" value="1"/>
</dbReference>
<gene>
    <name evidence="2" type="ORF">V6N12_058836</name>
</gene>
<comment type="caution">
    <text evidence="2">The sequence shown here is derived from an EMBL/GenBank/DDBJ whole genome shotgun (WGS) entry which is preliminary data.</text>
</comment>
<reference evidence="2 3" key="1">
    <citation type="journal article" date="2024" name="G3 (Bethesda)">
        <title>Genome assembly of Hibiscus sabdariffa L. provides insights into metabolisms of medicinal natural products.</title>
        <authorList>
            <person name="Kim T."/>
        </authorList>
    </citation>
    <scope>NUCLEOTIDE SEQUENCE [LARGE SCALE GENOMIC DNA]</scope>
    <source>
        <strain evidence="2">TK-2024</strain>
        <tissue evidence="2">Old leaves</tissue>
    </source>
</reference>
<feature type="compositionally biased region" description="Basic and acidic residues" evidence="1">
    <location>
        <begin position="82"/>
        <end position="95"/>
    </location>
</feature>
<feature type="region of interest" description="Disordered" evidence="1">
    <location>
        <begin position="51"/>
        <end position="95"/>
    </location>
</feature>
<evidence type="ECO:0000256" key="1">
    <source>
        <dbReference type="SAM" id="MobiDB-lite"/>
    </source>
</evidence>